<dbReference type="SUPFAM" id="SSF54197">
    <property type="entry name" value="HIT-like"/>
    <property type="match status" value="1"/>
</dbReference>
<comment type="caution">
    <text evidence="2">The sequence shown here is derived from an EMBL/GenBank/DDBJ whole genome shotgun (WGS) entry which is preliminary data.</text>
</comment>
<dbReference type="Proteomes" id="UP000326939">
    <property type="component" value="Chromosome 12"/>
</dbReference>
<name>A0A5N5KPF8_9ROSI</name>
<keyword evidence="3" id="KW-1185">Reference proteome</keyword>
<dbReference type="PANTHER" id="PTHR23089">
    <property type="entry name" value="HISTIDINE TRIAD HIT PROTEIN"/>
    <property type="match status" value="1"/>
</dbReference>
<protein>
    <recommendedName>
        <fullName evidence="1">HIT domain-containing protein</fullName>
    </recommendedName>
</protein>
<dbReference type="InterPro" id="IPR011146">
    <property type="entry name" value="HIT-like"/>
</dbReference>
<evidence type="ECO:0000259" key="1">
    <source>
        <dbReference type="Pfam" id="PF01230"/>
    </source>
</evidence>
<accession>A0A5N5KPF8</accession>
<dbReference type="AlphaFoldDB" id="A0A5N5KPF8"/>
<dbReference type="Pfam" id="PF01230">
    <property type="entry name" value="HIT"/>
    <property type="match status" value="1"/>
</dbReference>
<dbReference type="InterPro" id="IPR001310">
    <property type="entry name" value="Histidine_triad_HIT"/>
</dbReference>
<gene>
    <name evidence="2" type="ORF">DKX38_018939</name>
</gene>
<dbReference type="Gene3D" id="3.30.428.10">
    <property type="entry name" value="HIT-like"/>
    <property type="match status" value="1"/>
</dbReference>
<organism evidence="2 3">
    <name type="scientific">Salix brachista</name>
    <dbReference type="NCBI Taxonomy" id="2182728"/>
    <lineage>
        <taxon>Eukaryota</taxon>
        <taxon>Viridiplantae</taxon>
        <taxon>Streptophyta</taxon>
        <taxon>Embryophyta</taxon>
        <taxon>Tracheophyta</taxon>
        <taxon>Spermatophyta</taxon>
        <taxon>Magnoliopsida</taxon>
        <taxon>eudicotyledons</taxon>
        <taxon>Gunneridae</taxon>
        <taxon>Pentapetalae</taxon>
        <taxon>rosids</taxon>
        <taxon>fabids</taxon>
        <taxon>Malpighiales</taxon>
        <taxon>Salicaceae</taxon>
        <taxon>Saliceae</taxon>
        <taxon>Salix</taxon>
    </lineage>
</organism>
<reference evidence="3" key="1">
    <citation type="journal article" date="2019" name="Gigascience">
        <title>De novo genome assembly of the endangered Acer yangbiense, a plant species with extremely small populations endemic to Yunnan Province, China.</title>
        <authorList>
            <person name="Yang J."/>
            <person name="Wariss H.M."/>
            <person name="Tao L."/>
            <person name="Zhang R."/>
            <person name="Yun Q."/>
            <person name="Hollingsworth P."/>
            <person name="Dao Z."/>
            <person name="Luo G."/>
            <person name="Guo H."/>
            <person name="Ma Y."/>
            <person name="Sun W."/>
        </authorList>
    </citation>
    <scope>NUCLEOTIDE SEQUENCE [LARGE SCALE GENOMIC DNA]</scope>
    <source>
        <strain evidence="3">cv. br00</strain>
    </source>
</reference>
<evidence type="ECO:0000313" key="3">
    <source>
        <dbReference type="Proteomes" id="UP000326939"/>
    </source>
</evidence>
<feature type="domain" description="HIT" evidence="1">
    <location>
        <begin position="20"/>
        <end position="93"/>
    </location>
</feature>
<sequence>MAADPMYEEGILVLAGPLFSIIRDEKVVAFRDINPQAPVHVLVIPKNRDGLTQPGKLSNLKLGGSKTWGVVAEKEGILDGFRVVINNGPDACKFTPRFCNFLPVLVSFPSIDVLIVHSVSLSPGQSVYHLHLHVLGGRQMKWPPGFFKIQREVEINGTCNNEESREKKKEEEPAACGCQMVLGLHCKDLCLKVRIVMQHEKIKDESMKVKEEQKNSYLEGWWSTVMHLPETLWTERAALMMARFARAVWKRRGEECMNGLVEVVGDWM</sequence>
<dbReference type="EMBL" id="VDCV01000012">
    <property type="protein sequence ID" value="KAB5532269.1"/>
    <property type="molecule type" value="Genomic_DNA"/>
</dbReference>
<proteinExistence type="predicted"/>
<dbReference type="InterPro" id="IPR036265">
    <property type="entry name" value="HIT-like_sf"/>
</dbReference>
<dbReference type="GO" id="GO:0047627">
    <property type="term" value="F:adenylylsulfatase activity"/>
    <property type="evidence" value="ECO:0007669"/>
    <property type="project" value="UniProtKB-ARBA"/>
</dbReference>
<evidence type="ECO:0000313" key="2">
    <source>
        <dbReference type="EMBL" id="KAB5532269.1"/>
    </source>
</evidence>